<dbReference type="RefSeq" id="WP_143754695.1">
    <property type="nucleotide sequence ID" value="NZ_FCNV02000021.1"/>
</dbReference>
<dbReference type="Proteomes" id="UP000198263">
    <property type="component" value="Unassembled WGS sequence"/>
</dbReference>
<evidence type="ECO:0000313" key="2">
    <source>
        <dbReference type="Proteomes" id="UP000198263"/>
    </source>
</evidence>
<protein>
    <submittedName>
        <fullName evidence="1">Uncharacterized protein</fullName>
    </submittedName>
</protein>
<dbReference type="EMBL" id="FCNV02000021">
    <property type="protein sequence ID" value="SAL51352.1"/>
    <property type="molecule type" value="Genomic_DNA"/>
</dbReference>
<evidence type="ECO:0000313" key="1">
    <source>
        <dbReference type="EMBL" id="SAL51352.1"/>
    </source>
</evidence>
<accession>A0A658R518</accession>
<reference evidence="1 2" key="1">
    <citation type="submission" date="2016-01" db="EMBL/GenBank/DDBJ databases">
        <authorList>
            <person name="Peeters C."/>
        </authorList>
    </citation>
    <scope>NUCLEOTIDE SEQUENCE [LARGE SCALE GENOMIC DNA]</scope>
    <source>
        <strain evidence="1">LMG 29315</strain>
    </source>
</reference>
<comment type="caution">
    <text evidence="1">The sequence shown here is derived from an EMBL/GenBank/DDBJ whole genome shotgun (WGS) entry which is preliminary data.</text>
</comment>
<name>A0A658R518_9BURK</name>
<sequence length="145" mass="16660">MTLTLPPEKASAPITTIDSAPNEATLKPSTSGMTPRMLMWLKKIEQWDWLTQKHLTHVVLLHSDAAHADFLKPNEYRTRMLRRAADEATRELPDEFQPLVMAEANKGLFCRADQGRFADYFEELLPYDEERQILFGDDASNTHED</sequence>
<keyword evidence="2" id="KW-1185">Reference proteome</keyword>
<gene>
    <name evidence="1" type="ORF">AWB72_05432</name>
</gene>
<proteinExistence type="predicted"/>
<dbReference type="AlphaFoldDB" id="A0A658R518"/>
<organism evidence="1 2">
    <name type="scientific">Caballeronia concitans</name>
    <dbReference type="NCBI Taxonomy" id="1777133"/>
    <lineage>
        <taxon>Bacteria</taxon>
        <taxon>Pseudomonadati</taxon>
        <taxon>Pseudomonadota</taxon>
        <taxon>Betaproteobacteria</taxon>
        <taxon>Burkholderiales</taxon>
        <taxon>Burkholderiaceae</taxon>
        <taxon>Caballeronia</taxon>
    </lineage>
</organism>